<comment type="caution">
    <text evidence="2">The sequence shown here is derived from an EMBL/GenBank/DDBJ whole genome shotgun (WGS) entry which is preliminary data.</text>
</comment>
<accession>A0A3S5A531</accession>
<gene>
    <name evidence="2" type="ORF">PXEA_LOCUS5530</name>
</gene>
<organism evidence="2 3">
    <name type="scientific">Protopolystoma xenopodis</name>
    <dbReference type="NCBI Taxonomy" id="117903"/>
    <lineage>
        <taxon>Eukaryota</taxon>
        <taxon>Metazoa</taxon>
        <taxon>Spiralia</taxon>
        <taxon>Lophotrochozoa</taxon>
        <taxon>Platyhelminthes</taxon>
        <taxon>Monogenea</taxon>
        <taxon>Polyopisthocotylea</taxon>
        <taxon>Polystomatidea</taxon>
        <taxon>Polystomatidae</taxon>
        <taxon>Protopolystoma</taxon>
    </lineage>
</organism>
<evidence type="ECO:0000313" key="2">
    <source>
        <dbReference type="EMBL" id="VEL12090.1"/>
    </source>
</evidence>
<dbReference type="EMBL" id="CAAALY010013731">
    <property type="protein sequence ID" value="VEL12090.1"/>
    <property type="molecule type" value="Genomic_DNA"/>
</dbReference>
<evidence type="ECO:0000256" key="1">
    <source>
        <dbReference type="SAM" id="MobiDB-lite"/>
    </source>
</evidence>
<name>A0A3S5A531_9PLAT</name>
<protein>
    <submittedName>
        <fullName evidence="2">Uncharacterized protein</fullName>
    </submittedName>
</protein>
<keyword evidence="3" id="KW-1185">Reference proteome</keyword>
<reference evidence="2" key="1">
    <citation type="submission" date="2018-11" db="EMBL/GenBank/DDBJ databases">
        <authorList>
            <consortium name="Pathogen Informatics"/>
        </authorList>
    </citation>
    <scope>NUCLEOTIDE SEQUENCE</scope>
</reference>
<dbReference type="AlphaFoldDB" id="A0A3S5A531"/>
<proteinExistence type="predicted"/>
<sequence length="67" mass="7335">MHFCSENVGHEGTGSSRSQEAESMARHSSVVAHNSPWEKATGLAALRHVEMSLVDTAPFDKQHSYLP</sequence>
<feature type="region of interest" description="Disordered" evidence="1">
    <location>
        <begin position="1"/>
        <end position="33"/>
    </location>
</feature>
<evidence type="ECO:0000313" key="3">
    <source>
        <dbReference type="Proteomes" id="UP000784294"/>
    </source>
</evidence>
<dbReference type="Proteomes" id="UP000784294">
    <property type="component" value="Unassembled WGS sequence"/>
</dbReference>